<evidence type="ECO:0000256" key="1">
    <source>
        <dbReference type="ARBA" id="ARBA00004323"/>
    </source>
</evidence>
<dbReference type="PANTHER" id="PTHR12129">
    <property type="entry name" value="HEPARAN SULFATE 2-O-SULFOTRANSFERASE"/>
    <property type="match status" value="1"/>
</dbReference>
<dbReference type="GO" id="GO:0000139">
    <property type="term" value="C:Golgi membrane"/>
    <property type="evidence" value="ECO:0007669"/>
    <property type="project" value="UniProtKB-SubCell"/>
</dbReference>
<evidence type="ECO:0000256" key="9">
    <source>
        <dbReference type="ARBA" id="ARBA00023180"/>
    </source>
</evidence>
<dbReference type="Gene3D" id="3.40.50.300">
    <property type="entry name" value="P-loop containing nucleotide triphosphate hydrolases"/>
    <property type="match status" value="1"/>
</dbReference>
<dbReference type="PANTHER" id="PTHR12129:SF15">
    <property type="entry name" value="URONYL 2-SULFOTRANSFERASE"/>
    <property type="match status" value="1"/>
</dbReference>
<dbReference type="Proteomes" id="UP001497623">
    <property type="component" value="Unassembled WGS sequence"/>
</dbReference>
<dbReference type="SUPFAM" id="SSF52540">
    <property type="entry name" value="P-loop containing nucleoside triphosphate hydrolases"/>
    <property type="match status" value="1"/>
</dbReference>
<evidence type="ECO:0000256" key="4">
    <source>
        <dbReference type="ARBA" id="ARBA00022692"/>
    </source>
</evidence>
<sequence length="294" mass="34436">SLQVPYHSSKYITSHRNDQMLFFNRVPKTGSEMLVLLLQWLQGDNSFRHVRLKNSVKRHLSFEQQLEVAAEIGETVHESKERLLSFDRHIHFTNFTQLGLKVPIFINIIRDPIEKLESRFYYARATPRPGGLTPPGGYIAREPPKYATLEDCVRGGGHECTFIHGKHYDLAIPYFCGHEKFCRELNNEQALAIAKRNVEEWYPVVGILEEVNQTLAVLEHTIPQFFKGVTNLYFNELMAPHHNANRQRPHKEEPSIESELQRNLTLEYDFYYFIRQRLKEQFQQITNTQHTTAL</sequence>
<evidence type="ECO:0000256" key="8">
    <source>
        <dbReference type="ARBA" id="ARBA00023136"/>
    </source>
</evidence>
<dbReference type="InterPro" id="IPR027417">
    <property type="entry name" value="P-loop_NTPase"/>
</dbReference>
<evidence type="ECO:0000256" key="3">
    <source>
        <dbReference type="ARBA" id="ARBA00022679"/>
    </source>
</evidence>
<keyword evidence="3" id="KW-0808">Transferase</keyword>
<keyword evidence="8" id="KW-0472">Membrane</keyword>
<evidence type="ECO:0000313" key="11">
    <source>
        <dbReference type="Proteomes" id="UP001497623"/>
    </source>
</evidence>
<gene>
    <name evidence="10" type="ORF">MNOR_LOCUS21145</name>
</gene>
<comment type="subcellular location">
    <subcellularLocation>
        <location evidence="1">Golgi apparatus membrane</location>
        <topology evidence="1">Single-pass type II membrane protein</topology>
    </subcellularLocation>
</comment>
<evidence type="ECO:0000256" key="6">
    <source>
        <dbReference type="ARBA" id="ARBA00022989"/>
    </source>
</evidence>
<keyword evidence="6" id="KW-1133">Transmembrane helix</keyword>
<keyword evidence="7" id="KW-0333">Golgi apparatus</keyword>
<evidence type="ECO:0000256" key="5">
    <source>
        <dbReference type="ARBA" id="ARBA00022968"/>
    </source>
</evidence>
<proteinExistence type="inferred from homology"/>
<feature type="non-terminal residue" evidence="10">
    <location>
        <position position="1"/>
    </location>
</feature>
<evidence type="ECO:0008006" key="12">
    <source>
        <dbReference type="Google" id="ProtNLM"/>
    </source>
</evidence>
<dbReference type="GO" id="GO:0008146">
    <property type="term" value="F:sulfotransferase activity"/>
    <property type="evidence" value="ECO:0007669"/>
    <property type="project" value="InterPro"/>
</dbReference>
<dbReference type="EMBL" id="CAXKWB010016823">
    <property type="protein sequence ID" value="CAL4117231.1"/>
    <property type="molecule type" value="Genomic_DNA"/>
</dbReference>
<protein>
    <recommendedName>
        <fullName evidence="12">Heparan sulfate 2-O-sulfotransferase pipe</fullName>
    </recommendedName>
</protein>
<keyword evidence="9" id="KW-0325">Glycoprotein</keyword>
<keyword evidence="11" id="KW-1185">Reference proteome</keyword>
<dbReference type="InterPro" id="IPR007734">
    <property type="entry name" value="Heparan_SO4_2-O-STrfase"/>
</dbReference>
<reference evidence="10 11" key="1">
    <citation type="submission" date="2024-05" db="EMBL/GenBank/DDBJ databases">
        <authorList>
            <person name="Wallberg A."/>
        </authorList>
    </citation>
    <scope>NUCLEOTIDE SEQUENCE [LARGE SCALE GENOMIC DNA]</scope>
</reference>
<dbReference type="InterPro" id="IPR005331">
    <property type="entry name" value="Sulfotransferase"/>
</dbReference>
<dbReference type="Pfam" id="PF03567">
    <property type="entry name" value="Sulfotransfer_2"/>
    <property type="match status" value="1"/>
</dbReference>
<evidence type="ECO:0000256" key="2">
    <source>
        <dbReference type="ARBA" id="ARBA00010569"/>
    </source>
</evidence>
<evidence type="ECO:0000256" key="7">
    <source>
        <dbReference type="ARBA" id="ARBA00023034"/>
    </source>
</evidence>
<organism evidence="10 11">
    <name type="scientific">Meganyctiphanes norvegica</name>
    <name type="common">Northern krill</name>
    <name type="synonym">Thysanopoda norvegica</name>
    <dbReference type="NCBI Taxonomy" id="48144"/>
    <lineage>
        <taxon>Eukaryota</taxon>
        <taxon>Metazoa</taxon>
        <taxon>Ecdysozoa</taxon>
        <taxon>Arthropoda</taxon>
        <taxon>Crustacea</taxon>
        <taxon>Multicrustacea</taxon>
        <taxon>Malacostraca</taxon>
        <taxon>Eumalacostraca</taxon>
        <taxon>Eucarida</taxon>
        <taxon>Euphausiacea</taxon>
        <taxon>Euphausiidae</taxon>
        <taxon>Meganyctiphanes</taxon>
    </lineage>
</organism>
<comment type="caution">
    <text evidence="10">The sequence shown here is derived from an EMBL/GenBank/DDBJ whole genome shotgun (WGS) entry which is preliminary data.</text>
</comment>
<comment type="similarity">
    <text evidence="2">Belongs to the sulfotransferase 3 family.</text>
</comment>
<accession>A0AAV2RAD5</accession>
<evidence type="ECO:0000313" key="10">
    <source>
        <dbReference type="EMBL" id="CAL4117231.1"/>
    </source>
</evidence>
<name>A0AAV2RAD5_MEGNR</name>
<keyword evidence="4" id="KW-0812">Transmembrane</keyword>
<dbReference type="AlphaFoldDB" id="A0AAV2RAD5"/>
<keyword evidence="5" id="KW-0735">Signal-anchor</keyword>